<feature type="region of interest" description="Disordered" evidence="1">
    <location>
        <begin position="25"/>
        <end position="46"/>
    </location>
</feature>
<evidence type="ECO:0000313" key="2">
    <source>
        <dbReference type="EMBL" id="CAF4991813.1"/>
    </source>
</evidence>
<protein>
    <submittedName>
        <fullName evidence="2">Uncharacterized protein</fullName>
    </submittedName>
</protein>
<keyword evidence="3" id="KW-1185">Reference proteome</keyword>
<dbReference type="AlphaFoldDB" id="A0A821ZQU5"/>
<sequence>NTRQRFWIYRGSTLIEQMNNYYTTQNSNDNGGFRKQSARQHLSARRSNAPEIICLNDQMRTKCGRTAEQLIDEIS</sequence>
<dbReference type="EMBL" id="CAJOBP010106885">
    <property type="protein sequence ID" value="CAF4991813.1"/>
    <property type="molecule type" value="Genomic_DNA"/>
</dbReference>
<comment type="caution">
    <text evidence="2">The sequence shown here is derived from an EMBL/GenBank/DDBJ whole genome shotgun (WGS) entry which is preliminary data.</text>
</comment>
<accession>A0A821ZQU5</accession>
<gene>
    <name evidence="2" type="ORF">UJA718_LOCUS49865</name>
</gene>
<organism evidence="2 3">
    <name type="scientific">Rotaria socialis</name>
    <dbReference type="NCBI Taxonomy" id="392032"/>
    <lineage>
        <taxon>Eukaryota</taxon>
        <taxon>Metazoa</taxon>
        <taxon>Spiralia</taxon>
        <taxon>Gnathifera</taxon>
        <taxon>Rotifera</taxon>
        <taxon>Eurotatoria</taxon>
        <taxon>Bdelloidea</taxon>
        <taxon>Philodinida</taxon>
        <taxon>Philodinidae</taxon>
        <taxon>Rotaria</taxon>
    </lineage>
</organism>
<evidence type="ECO:0000256" key="1">
    <source>
        <dbReference type="SAM" id="MobiDB-lite"/>
    </source>
</evidence>
<evidence type="ECO:0000313" key="3">
    <source>
        <dbReference type="Proteomes" id="UP000663873"/>
    </source>
</evidence>
<proteinExistence type="predicted"/>
<name>A0A821ZQU5_9BILA</name>
<reference evidence="2" key="1">
    <citation type="submission" date="2021-02" db="EMBL/GenBank/DDBJ databases">
        <authorList>
            <person name="Nowell W R."/>
        </authorList>
    </citation>
    <scope>NUCLEOTIDE SEQUENCE</scope>
</reference>
<dbReference type="Proteomes" id="UP000663873">
    <property type="component" value="Unassembled WGS sequence"/>
</dbReference>
<feature type="non-terminal residue" evidence="2">
    <location>
        <position position="1"/>
    </location>
</feature>